<evidence type="ECO:0000256" key="1">
    <source>
        <dbReference type="SAM" id="Phobius"/>
    </source>
</evidence>
<proteinExistence type="predicted"/>
<dbReference type="SUPFAM" id="SSF53474">
    <property type="entry name" value="alpha/beta-Hydrolases"/>
    <property type="match status" value="1"/>
</dbReference>
<dbReference type="InterPro" id="IPR029058">
    <property type="entry name" value="AB_hydrolase_fold"/>
</dbReference>
<dbReference type="OrthoDB" id="3723842at2"/>
<dbReference type="Proteomes" id="UP000198891">
    <property type="component" value="Unassembled WGS sequence"/>
</dbReference>
<keyword evidence="1" id="KW-0472">Membrane</keyword>
<dbReference type="Gene3D" id="3.40.50.1820">
    <property type="entry name" value="alpha/beta hydrolase"/>
    <property type="match status" value="1"/>
</dbReference>
<feature type="transmembrane region" description="Helical" evidence="1">
    <location>
        <begin position="14"/>
        <end position="32"/>
    </location>
</feature>
<protein>
    <submittedName>
        <fullName evidence="2">Putative esterase</fullName>
    </submittedName>
</protein>
<dbReference type="Pfam" id="PF00756">
    <property type="entry name" value="Esterase"/>
    <property type="match status" value="1"/>
</dbReference>
<accession>A0A1H3N6D3</accession>
<dbReference type="STRING" id="381665.SAMN05216554_1708"/>
<dbReference type="InterPro" id="IPR050583">
    <property type="entry name" value="Mycobacterial_A85_antigen"/>
</dbReference>
<sequence length="437" mass="45809">MTDWFLSIRIVDGAFLWGTYALAILVFAFLLLRRPTRRWIVTAATALGGGILLALLATFIVQDVLDVFNSPMTVAARLWIVAAGASVALAIANLWRSRWWRKVVAVFGVGLFAWTATLGISADFGVLKNLGDLFDISIETPLDVSALAPHSTNPPGPLSASWTPPASMPAHSVHGSIEIPASDPAFSPRDAIVYLPPAAQLPDAPALPVVVFLSGQPGAPDVADIGASLDRFAATHDGLAPIVVSVDHLGGSSGNNPLCVDGYQGDAQTYVNHDVPDFIASTFNVLPGREFWTIAGFSNGGECAIKSAAQFPAVWGNVIDISGELEPDLGGDSETLEDGFGGDQDAYDAAKPLTVLEAGAADPAIAALYSETVAIFADGSDDEPYLTASRTLYAAASAAGMDAHLFVSPGTGHESATIEYGFDHAFAVLYPRWGLSK</sequence>
<feature type="transmembrane region" description="Helical" evidence="1">
    <location>
        <begin position="74"/>
        <end position="92"/>
    </location>
</feature>
<dbReference type="EMBL" id="FNPZ01000001">
    <property type="protein sequence ID" value="SDY84240.1"/>
    <property type="molecule type" value="Genomic_DNA"/>
</dbReference>
<evidence type="ECO:0000313" key="3">
    <source>
        <dbReference type="Proteomes" id="UP000198891"/>
    </source>
</evidence>
<evidence type="ECO:0000313" key="2">
    <source>
        <dbReference type="EMBL" id="SDY84240.1"/>
    </source>
</evidence>
<reference evidence="2 3" key="1">
    <citation type="submission" date="2016-10" db="EMBL/GenBank/DDBJ databases">
        <authorList>
            <person name="de Groot N.N."/>
        </authorList>
    </citation>
    <scope>NUCLEOTIDE SEQUENCE [LARGE SCALE GENOMIC DNA]</scope>
    <source>
        <strain evidence="2 3">CGMCC 4.3491</strain>
    </source>
</reference>
<dbReference type="PANTHER" id="PTHR48098">
    <property type="entry name" value="ENTEROCHELIN ESTERASE-RELATED"/>
    <property type="match status" value="1"/>
</dbReference>
<dbReference type="PANTHER" id="PTHR48098:SF1">
    <property type="entry name" value="DIACYLGLYCEROL ACYLTRANSFERASE_MYCOLYLTRANSFERASE AG85A"/>
    <property type="match status" value="1"/>
</dbReference>
<keyword evidence="3" id="KW-1185">Reference proteome</keyword>
<feature type="transmembrane region" description="Helical" evidence="1">
    <location>
        <begin position="104"/>
        <end position="127"/>
    </location>
</feature>
<organism evidence="2 3">
    <name type="scientific">Herbiconiux ginsengi</name>
    <dbReference type="NCBI Taxonomy" id="381665"/>
    <lineage>
        <taxon>Bacteria</taxon>
        <taxon>Bacillati</taxon>
        <taxon>Actinomycetota</taxon>
        <taxon>Actinomycetes</taxon>
        <taxon>Micrococcales</taxon>
        <taxon>Microbacteriaceae</taxon>
        <taxon>Herbiconiux</taxon>
    </lineage>
</organism>
<gene>
    <name evidence="2" type="ORF">SAMN05216554_1708</name>
</gene>
<dbReference type="GO" id="GO:0016747">
    <property type="term" value="F:acyltransferase activity, transferring groups other than amino-acyl groups"/>
    <property type="evidence" value="ECO:0007669"/>
    <property type="project" value="TreeGrafter"/>
</dbReference>
<keyword evidence="1" id="KW-0812">Transmembrane</keyword>
<dbReference type="InterPro" id="IPR000801">
    <property type="entry name" value="Esterase-like"/>
</dbReference>
<keyword evidence="1" id="KW-1133">Transmembrane helix</keyword>
<name>A0A1H3N6D3_9MICO</name>
<dbReference type="AlphaFoldDB" id="A0A1H3N6D3"/>
<feature type="transmembrane region" description="Helical" evidence="1">
    <location>
        <begin position="39"/>
        <end position="62"/>
    </location>
</feature>
<dbReference type="RefSeq" id="WP_092551362.1">
    <property type="nucleotide sequence ID" value="NZ_FNPZ01000001.1"/>
</dbReference>